<sequence length="245" mass="27793">MDIADLTPLLEQLEDNVEDLEELIQPLFGRVLSETSKKLPVLDKAKLQVLITYTLESLIFSYLRLQGVNAKEHPVFRELTRVRQYFEKIKNLETEPEKRTLTLDKQAAGRFIKHGLAGNNRIDFERAEREAKEKAVAQLKANMVAKRIADSQKTTPASKSRSGSSANSDLESDASEVDEGDNSMALDSRPAEELKESDSAHKSDKMAAKVAARQPKRLSKENRKKVKDERRKKKQEMRKSKAKKS</sequence>
<dbReference type="RefSeq" id="XP_022577936.1">
    <property type="nucleotide sequence ID" value="XM_022724029.1"/>
</dbReference>
<evidence type="ECO:0000313" key="9">
    <source>
        <dbReference type="EMBL" id="OJJ43426.1"/>
    </source>
</evidence>
<organism evidence="9 10">
    <name type="scientific">Penicilliopsis zonata CBS 506.65</name>
    <dbReference type="NCBI Taxonomy" id="1073090"/>
    <lineage>
        <taxon>Eukaryota</taxon>
        <taxon>Fungi</taxon>
        <taxon>Dikarya</taxon>
        <taxon>Ascomycota</taxon>
        <taxon>Pezizomycotina</taxon>
        <taxon>Eurotiomycetes</taxon>
        <taxon>Eurotiomycetidae</taxon>
        <taxon>Eurotiales</taxon>
        <taxon>Aspergillaceae</taxon>
        <taxon>Penicilliopsis</taxon>
    </lineage>
</organism>
<feature type="compositionally biased region" description="Basic and acidic residues" evidence="8">
    <location>
        <begin position="218"/>
        <end position="229"/>
    </location>
</feature>
<keyword evidence="5 6" id="KW-0539">Nucleus</keyword>
<comment type="similarity">
    <text evidence="2 6">Belongs to the C1D family.</text>
</comment>
<dbReference type="STRING" id="1073090.A0A1L9S8E7"/>
<dbReference type="GO" id="GO:0000460">
    <property type="term" value="P:maturation of 5.8S rRNA"/>
    <property type="evidence" value="ECO:0007669"/>
    <property type="project" value="TreeGrafter"/>
</dbReference>
<dbReference type="Proteomes" id="UP000184188">
    <property type="component" value="Unassembled WGS sequence"/>
</dbReference>
<comment type="subcellular location">
    <subcellularLocation>
        <location evidence="1 6">Nucleus</location>
    </subcellularLocation>
</comment>
<dbReference type="GO" id="GO:0003677">
    <property type="term" value="F:DNA binding"/>
    <property type="evidence" value="ECO:0007669"/>
    <property type="project" value="TreeGrafter"/>
</dbReference>
<evidence type="ECO:0000256" key="3">
    <source>
        <dbReference type="ARBA" id="ARBA00022552"/>
    </source>
</evidence>
<feature type="compositionally biased region" description="Low complexity" evidence="8">
    <location>
        <begin position="158"/>
        <end position="168"/>
    </location>
</feature>
<reference evidence="10" key="1">
    <citation type="journal article" date="2017" name="Genome Biol.">
        <title>Comparative genomics reveals high biological diversity and specific adaptations in the industrially and medically important fungal genus Aspergillus.</title>
        <authorList>
            <person name="de Vries R.P."/>
            <person name="Riley R."/>
            <person name="Wiebenga A."/>
            <person name="Aguilar-Osorio G."/>
            <person name="Amillis S."/>
            <person name="Uchima C.A."/>
            <person name="Anderluh G."/>
            <person name="Asadollahi M."/>
            <person name="Askin M."/>
            <person name="Barry K."/>
            <person name="Battaglia E."/>
            <person name="Bayram O."/>
            <person name="Benocci T."/>
            <person name="Braus-Stromeyer S.A."/>
            <person name="Caldana C."/>
            <person name="Canovas D."/>
            <person name="Cerqueira G.C."/>
            <person name="Chen F."/>
            <person name="Chen W."/>
            <person name="Choi C."/>
            <person name="Clum A."/>
            <person name="Dos Santos R.A."/>
            <person name="Damasio A.R."/>
            <person name="Diallinas G."/>
            <person name="Emri T."/>
            <person name="Fekete E."/>
            <person name="Flipphi M."/>
            <person name="Freyberg S."/>
            <person name="Gallo A."/>
            <person name="Gournas C."/>
            <person name="Habgood R."/>
            <person name="Hainaut M."/>
            <person name="Harispe M.L."/>
            <person name="Henrissat B."/>
            <person name="Hilden K.S."/>
            <person name="Hope R."/>
            <person name="Hossain A."/>
            <person name="Karabika E."/>
            <person name="Karaffa L."/>
            <person name="Karanyi Z."/>
            <person name="Krasevec N."/>
            <person name="Kuo A."/>
            <person name="Kusch H."/>
            <person name="LaButti K."/>
            <person name="Lagendijk E.L."/>
            <person name="Lapidus A."/>
            <person name="Levasseur A."/>
            <person name="Lindquist E."/>
            <person name="Lipzen A."/>
            <person name="Logrieco A.F."/>
            <person name="MacCabe A."/>
            <person name="Maekelae M.R."/>
            <person name="Malavazi I."/>
            <person name="Melin P."/>
            <person name="Meyer V."/>
            <person name="Mielnichuk N."/>
            <person name="Miskei M."/>
            <person name="Molnar A.P."/>
            <person name="Mule G."/>
            <person name="Ngan C.Y."/>
            <person name="Orejas M."/>
            <person name="Orosz E."/>
            <person name="Ouedraogo J.P."/>
            <person name="Overkamp K.M."/>
            <person name="Park H.-S."/>
            <person name="Perrone G."/>
            <person name="Piumi F."/>
            <person name="Punt P.J."/>
            <person name="Ram A.F."/>
            <person name="Ramon A."/>
            <person name="Rauscher S."/>
            <person name="Record E."/>
            <person name="Riano-Pachon D.M."/>
            <person name="Robert V."/>
            <person name="Roehrig J."/>
            <person name="Ruller R."/>
            <person name="Salamov A."/>
            <person name="Salih N.S."/>
            <person name="Samson R.A."/>
            <person name="Sandor E."/>
            <person name="Sanguinetti M."/>
            <person name="Schuetze T."/>
            <person name="Sepcic K."/>
            <person name="Shelest E."/>
            <person name="Sherlock G."/>
            <person name="Sophianopoulou V."/>
            <person name="Squina F.M."/>
            <person name="Sun H."/>
            <person name="Susca A."/>
            <person name="Todd R.B."/>
            <person name="Tsang A."/>
            <person name="Unkles S.E."/>
            <person name="van de Wiele N."/>
            <person name="van Rossen-Uffink D."/>
            <person name="Oliveira J.V."/>
            <person name="Vesth T.C."/>
            <person name="Visser J."/>
            <person name="Yu J.-H."/>
            <person name="Zhou M."/>
            <person name="Andersen M.R."/>
            <person name="Archer D.B."/>
            <person name="Baker S.E."/>
            <person name="Benoit I."/>
            <person name="Brakhage A.A."/>
            <person name="Braus G.H."/>
            <person name="Fischer R."/>
            <person name="Frisvad J.C."/>
            <person name="Goldman G.H."/>
            <person name="Houbraken J."/>
            <person name="Oakley B."/>
            <person name="Pocsi I."/>
            <person name="Scazzocchio C."/>
            <person name="Seiboth B."/>
            <person name="vanKuyk P.A."/>
            <person name="Wortman J."/>
            <person name="Dyer P.S."/>
            <person name="Grigoriev I.V."/>
        </authorList>
    </citation>
    <scope>NUCLEOTIDE SEQUENCE [LARGE SCALE GENOMIC DNA]</scope>
    <source>
        <strain evidence="10">CBS 506.65</strain>
    </source>
</reference>
<keyword evidence="4 6" id="KW-0694">RNA-binding</keyword>
<name>A0A1L9S8E7_9EURO</name>
<feature type="compositionally biased region" description="Basic residues" evidence="8">
    <location>
        <begin position="230"/>
        <end position="245"/>
    </location>
</feature>
<evidence type="ECO:0000256" key="1">
    <source>
        <dbReference type="ARBA" id="ARBA00004123"/>
    </source>
</evidence>
<keyword evidence="3 6" id="KW-0698">rRNA processing</keyword>
<gene>
    <name evidence="9" type="ORF">ASPZODRAFT_136285</name>
</gene>
<dbReference type="AlphaFoldDB" id="A0A1L9S8E7"/>
<protein>
    <recommendedName>
        <fullName evidence="6">Exosome complex protein</fullName>
    </recommendedName>
</protein>
<evidence type="ECO:0000313" key="10">
    <source>
        <dbReference type="Proteomes" id="UP000184188"/>
    </source>
</evidence>
<evidence type="ECO:0000256" key="2">
    <source>
        <dbReference type="ARBA" id="ARBA00009154"/>
    </source>
</evidence>
<feature type="compositionally biased region" description="Basic and acidic residues" evidence="8">
    <location>
        <begin position="189"/>
        <end position="207"/>
    </location>
</feature>
<dbReference type="Pfam" id="PF04000">
    <property type="entry name" value="Sas10_Utp3"/>
    <property type="match status" value="1"/>
</dbReference>
<proteinExistence type="inferred from homology"/>
<dbReference type="OrthoDB" id="1421013at2759"/>
<dbReference type="InterPro" id="IPR007146">
    <property type="entry name" value="Sas10/Utp3/C1D"/>
</dbReference>
<dbReference type="PANTHER" id="PTHR15341:SF3">
    <property type="entry name" value="NUCLEAR NUCLEIC ACID-BINDING PROTEIN C1D"/>
    <property type="match status" value="1"/>
</dbReference>
<dbReference type="GO" id="GO:0000178">
    <property type="term" value="C:exosome (RNase complex)"/>
    <property type="evidence" value="ECO:0007669"/>
    <property type="project" value="TreeGrafter"/>
</dbReference>
<accession>A0A1L9S8E7</accession>
<feature type="compositionally biased region" description="Acidic residues" evidence="8">
    <location>
        <begin position="170"/>
        <end position="181"/>
    </location>
</feature>
<dbReference type="GO" id="GO:0005730">
    <property type="term" value="C:nucleolus"/>
    <property type="evidence" value="ECO:0007669"/>
    <property type="project" value="TreeGrafter"/>
</dbReference>
<evidence type="ECO:0000256" key="6">
    <source>
        <dbReference type="RuleBase" id="RU368003"/>
    </source>
</evidence>
<keyword evidence="7" id="KW-0175">Coiled coil</keyword>
<dbReference type="GO" id="GO:0010468">
    <property type="term" value="P:regulation of gene expression"/>
    <property type="evidence" value="ECO:0007669"/>
    <property type="project" value="TreeGrafter"/>
</dbReference>
<feature type="coiled-coil region" evidence="7">
    <location>
        <begin position="3"/>
        <end position="30"/>
    </location>
</feature>
<dbReference type="VEuPathDB" id="FungiDB:ASPZODRAFT_136285"/>
<keyword evidence="10" id="KW-1185">Reference proteome</keyword>
<evidence type="ECO:0000256" key="7">
    <source>
        <dbReference type="SAM" id="Coils"/>
    </source>
</evidence>
<comment type="function">
    <text evidence="6">Required for exosome-dependent processing of pre-rRNA and small nucleolar RNA (snRNA) precursors. Involved in processing of 35S pre-rRNA at the A0, A1 and A2 sites.</text>
</comment>
<feature type="region of interest" description="Disordered" evidence="8">
    <location>
        <begin position="147"/>
        <end position="245"/>
    </location>
</feature>
<dbReference type="GO" id="GO:0003723">
    <property type="term" value="F:RNA binding"/>
    <property type="evidence" value="ECO:0007669"/>
    <property type="project" value="UniProtKB-UniRule"/>
</dbReference>
<dbReference type="InterPro" id="IPR011082">
    <property type="entry name" value="Exosome-assoc_fac/DNA_repair"/>
</dbReference>
<dbReference type="GeneID" id="34610494"/>
<dbReference type="PANTHER" id="PTHR15341">
    <property type="entry name" value="SUN-COR STEROID HORMONE RECEPTOR CO-REPRESSOR"/>
    <property type="match status" value="1"/>
</dbReference>
<evidence type="ECO:0000256" key="4">
    <source>
        <dbReference type="ARBA" id="ARBA00022884"/>
    </source>
</evidence>
<evidence type="ECO:0000256" key="8">
    <source>
        <dbReference type="SAM" id="MobiDB-lite"/>
    </source>
</evidence>
<evidence type="ECO:0000256" key="5">
    <source>
        <dbReference type="ARBA" id="ARBA00023242"/>
    </source>
</evidence>
<dbReference type="EMBL" id="KV878352">
    <property type="protein sequence ID" value="OJJ43426.1"/>
    <property type="molecule type" value="Genomic_DNA"/>
</dbReference>